<proteinExistence type="predicted"/>
<comment type="caution">
    <text evidence="1">The sequence shown here is derived from an EMBL/GenBank/DDBJ whole genome shotgun (WGS) entry which is preliminary data.</text>
</comment>
<dbReference type="OrthoDB" id="9768556at2"/>
<evidence type="ECO:0000313" key="2">
    <source>
        <dbReference type="Proteomes" id="UP000237819"/>
    </source>
</evidence>
<dbReference type="Proteomes" id="UP000237819">
    <property type="component" value="Unassembled WGS sequence"/>
</dbReference>
<dbReference type="AlphaFoldDB" id="A0A2S8GSI0"/>
<dbReference type="Gene3D" id="3.30.420.240">
    <property type="match status" value="1"/>
</dbReference>
<dbReference type="Gene3D" id="3.40.50.300">
    <property type="entry name" value="P-loop containing nucleotide triphosphate hydrolases"/>
    <property type="match status" value="1"/>
</dbReference>
<name>A0A2S8GSI0_9BACT</name>
<evidence type="ECO:0000313" key="1">
    <source>
        <dbReference type="EMBL" id="PQO47386.1"/>
    </source>
</evidence>
<dbReference type="InterPro" id="IPR027417">
    <property type="entry name" value="P-loop_NTPase"/>
</dbReference>
<evidence type="ECO:0008006" key="3">
    <source>
        <dbReference type="Google" id="ProtNLM"/>
    </source>
</evidence>
<organism evidence="1 2">
    <name type="scientific">Blastopirellula marina</name>
    <dbReference type="NCBI Taxonomy" id="124"/>
    <lineage>
        <taxon>Bacteria</taxon>
        <taxon>Pseudomonadati</taxon>
        <taxon>Planctomycetota</taxon>
        <taxon>Planctomycetia</taxon>
        <taxon>Pirellulales</taxon>
        <taxon>Pirellulaceae</taxon>
        <taxon>Blastopirellula</taxon>
    </lineage>
</organism>
<protein>
    <recommendedName>
        <fullName evidence="3">Terminase large subunit gp17-like C-terminal domain-containing protein</fullName>
    </recommendedName>
</protein>
<sequence>MRIRQPVYRLNNLYWFKPKSGGWKTFNPNRFQNERFARLYPKRAAKQGHKEIELKSRKFGTSTGCCMFCLDNTGYCKDTEAVTMAHEQQKATEIFNNIVRPAWNNIGGPTLDEEKRRLIRPRNRYNNKTEIDLMDTMRSKYIVSNDLKGTTPDILHITEAGYFDDDERIKEALNALPPHGICVVESTAHGMGNWFEKTFNAAWAAMLEGVSFPWLPIFNPWFADPTNIVAVTEDMKLRFEDEARALQERYGLTDEQIFFWDQKKIDNDEDVYQFYPSEPEEAFLHSGRPVFNQKMIKALREKHARKPIRVTDDGILIFVEPNDNHTYGIGVDCAEGLENRDNSVADVVCKETGEQVAQIAGTISALEESDLARLVGILCRMYKNHSCVVERNNHGHTVISFLKNDPHVNLYRREVTDRITDQKTMVIGWDTNEKSKAFAIGSLRKALRDGACIPHAHKTYNELGVFVHGERGKMGAMKGEHDDRVIALSLAHVACERMVTMGSLSLADLGIF</sequence>
<reference evidence="1 2" key="1">
    <citation type="submission" date="2018-02" db="EMBL/GenBank/DDBJ databases">
        <title>Comparative genomes isolates from brazilian mangrove.</title>
        <authorList>
            <person name="Araujo J.E."/>
            <person name="Taketani R.G."/>
            <person name="Silva M.C.P."/>
            <person name="Loureco M.V."/>
            <person name="Andreote F.D."/>
        </authorList>
    </citation>
    <scope>NUCLEOTIDE SEQUENCE [LARGE SCALE GENOMIC DNA]</scope>
    <source>
        <strain evidence="1 2">Nap-Phe MGV</strain>
    </source>
</reference>
<dbReference type="EMBL" id="PUHZ01000005">
    <property type="protein sequence ID" value="PQO47386.1"/>
    <property type="molecule type" value="Genomic_DNA"/>
</dbReference>
<accession>A0A2S8GSI0</accession>
<gene>
    <name evidence="1" type="ORF">C5Y93_04910</name>
</gene>
<dbReference type="RefSeq" id="WP_105334276.1">
    <property type="nucleotide sequence ID" value="NZ_PUHZ01000005.1"/>
</dbReference>